<dbReference type="AlphaFoldDB" id="A0A0C2ZQR6"/>
<dbReference type="OrthoDB" id="435607at2759"/>
<gene>
    <name evidence="6" type="ORF">SCLCIDRAFT_1221573</name>
</gene>
<evidence type="ECO:0000256" key="1">
    <source>
        <dbReference type="ARBA" id="ARBA00004141"/>
    </source>
</evidence>
<protein>
    <recommendedName>
        <fullName evidence="8">Auxin efflux carrier</fullName>
    </recommendedName>
</protein>
<dbReference type="GO" id="GO:0055085">
    <property type="term" value="P:transmembrane transport"/>
    <property type="evidence" value="ECO:0007669"/>
    <property type="project" value="InterPro"/>
</dbReference>
<keyword evidence="3 5" id="KW-1133">Transmembrane helix</keyword>
<dbReference type="InterPro" id="IPR004776">
    <property type="entry name" value="Mem_transp_PIN-like"/>
</dbReference>
<evidence type="ECO:0008006" key="8">
    <source>
        <dbReference type="Google" id="ProtNLM"/>
    </source>
</evidence>
<feature type="transmembrane region" description="Helical" evidence="5">
    <location>
        <begin position="82"/>
        <end position="109"/>
    </location>
</feature>
<proteinExistence type="predicted"/>
<keyword evidence="2 5" id="KW-0812">Transmembrane</keyword>
<organism evidence="6 7">
    <name type="scientific">Scleroderma citrinum Foug A</name>
    <dbReference type="NCBI Taxonomy" id="1036808"/>
    <lineage>
        <taxon>Eukaryota</taxon>
        <taxon>Fungi</taxon>
        <taxon>Dikarya</taxon>
        <taxon>Basidiomycota</taxon>
        <taxon>Agaricomycotina</taxon>
        <taxon>Agaricomycetes</taxon>
        <taxon>Agaricomycetidae</taxon>
        <taxon>Boletales</taxon>
        <taxon>Sclerodermatineae</taxon>
        <taxon>Sclerodermataceae</taxon>
        <taxon>Scleroderma</taxon>
    </lineage>
</organism>
<accession>A0A0C2ZQR6</accession>
<evidence type="ECO:0000313" key="6">
    <source>
        <dbReference type="EMBL" id="KIM54957.1"/>
    </source>
</evidence>
<dbReference type="Proteomes" id="UP000053989">
    <property type="component" value="Unassembled WGS sequence"/>
</dbReference>
<dbReference type="STRING" id="1036808.A0A0C2ZQR6"/>
<sequence>MSPPSLSIIVSFVISLVPTLKALFVSGVPGVKISPAPDGQPPLAILMNTATFIGDASIPLGLICLGSALARLQLPEGSWRSLPIASISALAAARLIIMPVLGVIICQSLTHVGIIDSGNNVLRFICIFMSCLPTSTTQVYLTQVYSGTGTATHLAAFLIPQYILMFGTMTGLTAYTLHLIFD</sequence>
<evidence type="ECO:0000313" key="7">
    <source>
        <dbReference type="Proteomes" id="UP000053989"/>
    </source>
</evidence>
<dbReference type="HOGENOM" id="CLU_1482825_0_0_1"/>
<feature type="transmembrane region" description="Helical" evidence="5">
    <location>
        <begin position="121"/>
        <end position="141"/>
    </location>
</feature>
<evidence type="ECO:0000256" key="3">
    <source>
        <dbReference type="ARBA" id="ARBA00022989"/>
    </source>
</evidence>
<dbReference type="Pfam" id="PF03547">
    <property type="entry name" value="Mem_trans"/>
    <property type="match status" value="1"/>
</dbReference>
<dbReference type="GO" id="GO:0016020">
    <property type="term" value="C:membrane"/>
    <property type="evidence" value="ECO:0007669"/>
    <property type="project" value="UniProtKB-SubCell"/>
</dbReference>
<reference evidence="7" key="2">
    <citation type="submission" date="2015-01" db="EMBL/GenBank/DDBJ databases">
        <title>Evolutionary Origins and Diversification of the Mycorrhizal Mutualists.</title>
        <authorList>
            <consortium name="DOE Joint Genome Institute"/>
            <consortium name="Mycorrhizal Genomics Consortium"/>
            <person name="Kohler A."/>
            <person name="Kuo A."/>
            <person name="Nagy L.G."/>
            <person name="Floudas D."/>
            <person name="Copeland A."/>
            <person name="Barry K.W."/>
            <person name="Cichocki N."/>
            <person name="Veneault-Fourrey C."/>
            <person name="LaButti K."/>
            <person name="Lindquist E.A."/>
            <person name="Lipzen A."/>
            <person name="Lundell T."/>
            <person name="Morin E."/>
            <person name="Murat C."/>
            <person name="Riley R."/>
            <person name="Ohm R."/>
            <person name="Sun H."/>
            <person name="Tunlid A."/>
            <person name="Henrissat B."/>
            <person name="Grigoriev I.V."/>
            <person name="Hibbett D.S."/>
            <person name="Martin F."/>
        </authorList>
    </citation>
    <scope>NUCLEOTIDE SEQUENCE [LARGE SCALE GENOMIC DNA]</scope>
    <source>
        <strain evidence="7">Foug A</strain>
    </source>
</reference>
<evidence type="ECO:0000256" key="4">
    <source>
        <dbReference type="ARBA" id="ARBA00023136"/>
    </source>
</evidence>
<feature type="transmembrane region" description="Helical" evidence="5">
    <location>
        <begin position="6"/>
        <end position="31"/>
    </location>
</feature>
<reference evidence="6 7" key="1">
    <citation type="submission" date="2014-04" db="EMBL/GenBank/DDBJ databases">
        <authorList>
            <consortium name="DOE Joint Genome Institute"/>
            <person name="Kuo A."/>
            <person name="Kohler A."/>
            <person name="Nagy L.G."/>
            <person name="Floudas D."/>
            <person name="Copeland A."/>
            <person name="Barry K.W."/>
            <person name="Cichocki N."/>
            <person name="Veneault-Fourrey C."/>
            <person name="LaButti K."/>
            <person name="Lindquist E.A."/>
            <person name="Lipzen A."/>
            <person name="Lundell T."/>
            <person name="Morin E."/>
            <person name="Murat C."/>
            <person name="Sun H."/>
            <person name="Tunlid A."/>
            <person name="Henrissat B."/>
            <person name="Grigoriev I.V."/>
            <person name="Hibbett D.S."/>
            <person name="Martin F."/>
            <person name="Nordberg H.P."/>
            <person name="Cantor M.N."/>
            <person name="Hua S.X."/>
        </authorList>
    </citation>
    <scope>NUCLEOTIDE SEQUENCE [LARGE SCALE GENOMIC DNA]</scope>
    <source>
        <strain evidence="6 7">Foug A</strain>
    </source>
</reference>
<keyword evidence="7" id="KW-1185">Reference proteome</keyword>
<evidence type="ECO:0000256" key="2">
    <source>
        <dbReference type="ARBA" id="ARBA00022692"/>
    </source>
</evidence>
<dbReference type="InterPro" id="IPR040254">
    <property type="entry name" value="Ecm3-like"/>
</dbReference>
<dbReference type="PANTHER" id="PTHR31274:SF1">
    <property type="entry name" value="AGL149CP"/>
    <property type="match status" value="1"/>
</dbReference>
<dbReference type="EMBL" id="KN822144">
    <property type="protein sequence ID" value="KIM54957.1"/>
    <property type="molecule type" value="Genomic_DNA"/>
</dbReference>
<dbReference type="InParanoid" id="A0A0C2ZQR6"/>
<evidence type="ECO:0000256" key="5">
    <source>
        <dbReference type="SAM" id="Phobius"/>
    </source>
</evidence>
<dbReference type="PANTHER" id="PTHR31274">
    <property type="entry name" value="PROTEIN ECM3"/>
    <property type="match status" value="1"/>
</dbReference>
<keyword evidence="4 5" id="KW-0472">Membrane</keyword>
<comment type="subcellular location">
    <subcellularLocation>
        <location evidence="1">Membrane</location>
        <topology evidence="1">Multi-pass membrane protein</topology>
    </subcellularLocation>
</comment>
<name>A0A0C2ZQR6_9AGAM</name>
<feature type="transmembrane region" description="Helical" evidence="5">
    <location>
        <begin position="161"/>
        <end position="181"/>
    </location>
</feature>